<dbReference type="EMBL" id="DVIU01000050">
    <property type="protein sequence ID" value="HIS35493.1"/>
    <property type="molecule type" value="Genomic_DNA"/>
</dbReference>
<proteinExistence type="predicted"/>
<organism evidence="1 2">
    <name type="scientific">Candidatus Scatousia excrementigallinarum</name>
    <dbReference type="NCBI Taxonomy" id="2840935"/>
    <lineage>
        <taxon>Bacteria</taxon>
        <taxon>Candidatus Scatousia</taxon>
    </lineage>
</organism>
<dbReference type="Proteomes" id="UP000823928">
    <property type="component" value="Unassembled WGS sequence"/>
</dbReference>
<dbReference type="AlphaFoldDB" id="A0A9D1JM41"/>
<name>A0A9D1JM41_9BACT</name>
<comment type="caution">
    <text evidence="1">The sequence shown here is derived from an EMBL/GenBank/DDBJ whole genome shotgun (WGS) entry which is preliminary data.</text>
</comment>
<sequence>MANIANLKKYLNYEFSSGYYTGNDYKSFQTKYINYLKAMCKDNHWELVNVGKNHYCFSAFIKSAEGRCVYLSISDVRYFTNEWFNHILVRTAKNEVDYRGGFNNYTSLEDLDGKIAILLDDMPF</sequence>
<accession>A0A9D1JM41</accession>
<protein>
    <submittedName>
        <fullName evidence="1">Uncharacterized protein</fullName>
    </submittedName>
</protein>
<evidence type="ECO:0000313" key="1">
    <source>
        <dbReference type="EMBL" id="HIS35493.1"/>
    </source>
</evidence>
<gene>
    <name evidence="1" type="ORF">IAC10_02520</name>
</gene>
<reference evidence="1" key="2">
    <citation type="journal article" date="2021" name="PeerJ">
        <title>Extensive microbial diversity within the chicken gut microbiome revealed by metagenomics and culture.</title>
        <authorList>
            <person name="Gilroy R."/>
            <person name="Ravi A."/>
            <person name="Getino M."/>
            <person name="Pursley I."/>
            <person name="Horton D.L."/>
            <person name="Alikhan N.F."/>
            <person name="Baker D."/>
            <person name="Gharbi K."/>
            <person name="Hall N."/>
            <person name="Watson M."/>
            <person name="Adriaenssens E.M."/>
            <person name="Foster-Nyarko E."/>
            <person name="Jarju S."/>
            <person name="Secka A."/>
            <person name="Antonio M."/>
            <person name="Oren A."/>
            <person name="Chaudhuri R.R."/>
            <person name="La Ragione R."/>
            <person name="Hildebrand F."/>
            <person name="Pallen M.J."/>
        </authorList>
    </citation>
    <scope>NUCLEOTIDE SEQUENCE</scope>
    <source>
        <strain evidence="1">6276</strain>
    </source>
</reference>
<reference evidence="1" key="1">
    <citation type="submission" date="2020-10" db="EMBL/GenBank/DDBJ databases">
        <authorList>
            <person name="Gilroy R."/>
        </authorList>
    </citation>
    <scope>NUCLEOTIDE SEQUENCE</scope>
    <source>
        <strain evidence="1">6276</strain>
    </source>
</reference>
<evidence type="ECO:0000313" key="2">
    <source>
        <dbReference type="Proteomes" id="UP000823928"/>
    </source>
</evidence>